<dbReference type="AlphaFoldDB" id="A0A0X8JJD2"/>
<protein>
    <submittedName>
        <fullName evidence="1">Uncharacterized protein</fullName>
    </submittedName>
</protein>
<name>A0A0X8JJD2_9BACT</name>
<keyword evidence="2" id="KW-1185">Reference proteome</keyword>
<sequence length="73" mass="8096">MKTVERTGPELRGQAGGNLLWRFRHRMQTQALAEIFRNRGKPRFADGRQTGIVQKGRDRACGAPENTAAACNA</sequence>
<dbReference type="Proteomes" id="UP000069241">
    <property type="component" value="Chromosome"/>
</dbReference>
<dbReference type="KEGG" id="dfi:AXF13_05810"/>
<evidence type="ECO:0000313" key="1">
    <source>
        <dbReference type="EMBL" id="AMD89667.1"/>
    </source>
</evidence>
<organism evidence="1 2">
    <name type="scientific">Desulfovibrio fairfieldensis</name>
    <dbReference type="NCBI Taxonomy" id="44742"/>
    <lineage>
        <taxon>Bacteria</taxon>
        <taxon>Pseudomonadati</taxon>
        <taxon>Thermodesulfobacteriota</taxon>
        <taxon>Desulfovibrionia</taxon>
        <taxon>Desulfovibrionales</taxon>
        <taxon>Desulfovibrionaceae</taxon>
        <taxon>Desulfovibrio</taxon>
    </lineage>
</organism>
<dbReference type="RefSeq" id="WP_062252013.1">
    <property type="nucleotide sequence ID" value="NZ_CP014229.1"/>
</dbReference>
<evidence type="ECO:0000313" key="2">
    <source>
        <dbReference type="Proteomes" id="UP000069241"/>
    </source>
</evidence>
<dbReference type="EMBL" id="CP014229">
    <property type="protein sequence ID" value="AMD89667.1"/>
    <property type="molecule type" value="Genomic_DNA"/>
</dbReference>
<reference evidence="2" key="1">
    <citation type="submission" date="2016-02" db="EMBL/GenBank/DDBJ databases">
        <authorList>
            <person name="Holder M.E."/>
            <person name="Ajami N.J."/>
            <person name="Petrosino J.F."/>
        </authorList>
    </citation>
    <scope>NUCLEOTIDE SEQUENCE [LARGE SCALE GENOMIC DNA]</scope>
    <source>
        <strain evidence="2">CCUG 45958</strain>
    </source>
</reference>
<accession>A0A0X8JJD2</accession>
<gene>
    <name evidence="1" type="ORF">AXF13_05810</name>
</gene>
<proteinExistence type="predicted"/>